<evidence type="ECO:0000256" key="1">
    <source>
        <dbReference type="ARBA" id="ARBA00022829"/>
    </source>
</evidence>
<dbReference type="InterPro" id="IPR011010">
    <property type="entry name" value="DNA_brk_join_enz"/>
</dbReference>
<evidence type="ECO:0000256" key="5">
    <source>
        <dbReference type="PROSITE-ProRule" id="PRU01248"/>
    </source>
</evidence>
<dbReference type="PROSITE" id="PS51900">
    <property type="entry name" value="CB"/>
    <property type="match status" value="1"/>
</dbReference>
<dbReference type="GO" id="GO:0003677">
    <property type="term" value="F:DNA binding"/>
    <property type="evidence" value="ECO:0007669"/>
    <property type="project" value="UniProtKB-UniRule"/>
</dbReference>
<evidence type="ECO:0000256" key="4">
    <source>
        <dbReference type="ARBA" id="ARBA00023172"/>
    </source>
</evidence>
<reference evidence="8 10" key="1">
    <citation type="submission" date="2017-06" db="EMBL/GenBank/DDBJ databases">
        <authorList>
            <person name="Kim H.J."/>
            <person name="Triplett B.A."/>
        </authorList>
    </citation>
    <scope>NUCLEOTIDE SEQUENCE [LARGE SCALE GENOMIC DNA]</scope>
    <source>
        <strain evidence="8 10">DSM 18704</strain>
    </source>
</reference>
<dbReference type="InterPro" id="IPR044068">
    <property type="entry name" value="CB"/>
</dbReference>
<dbReference type="OrthoDB" id="107900at2"/>
<dbReference type="Pfam" id="PF02899">
    <property type="entry name" value="Phage_int_SAM_1"/>
    <property type="match status" value="1"/>
</dbReference>
<dbReference type="InterPro" id="IPR050090">
    <property type="entry name" value="Tyrosine_recombinase_XerCD"/>
</dbReference>
<protein>
    <submittedName>
        <fullName evidence="8">Site-specific recombinase XerD</fullName>
    </submittedName>
</protein>
<dbReference type="AlphaFoldDB" id="A0A239K0X3"/>
<dbReference type="EMBL" id="FZOU01000004">
    <property type="protein sequence ID" value="SNT11665.1"/>
    <property type="molecule type" value="Genomic_DNA"/>
</dbReference>
<dbReference type="Gene3D" id="1.10.443.10">
    <property type="entry name" value="Intergrase catalytic core"/>
    <property type="match status" value="1"/>
</dbReference>
<dbReference type="GO" id="GO:0015074">
    <property type="term" value="P:DNA integration"/>
    <property type="evidence" value="ECO:0007669"/>
    <property type="project" value="UniProtKB-KW"/>
</dbReference>
<keyword evidence="4" id="KW-0233">DNA recombination</keyword>
<dbReference type="GO" id="GO:0006310">
    <property type="term" value="P:DNA recombination"/>
    <property type="evidence" value="ECO:0007669"/>
    <property type="project" value="UniProtKB-KW"/>
</dbReference>
<dbReference type="RefSeq" id="WP_089408900.1">
    <property type="nucleotide sequence ID" value="NZ_FZOU01000004.1"/>
</dbReference>
<dbReference type="PANTHER" id="PTHR30349:SF81">
    <property type="entry name" value="TYROSINE RECOMBINASE XERC"/>
    <property type="match status" value="1"/>
</dbReference>
<sequence length="326" mass="36809">MMLAGPLLQRYFTNYLIAQRRLSPQTLASYRDTFRLLLQFVQSELKIEPSHLAIEQLDAEIILRFLDSLEQQRKNSIVSRNLRLTAIRSFFRMVALHHPECVGTATRVLAVPMKRTDTRLLEYVSRTEMDAILNSIDRKHWCGRRDYALLLTMYNSGARVSELCALRADQIGSGKNSYVHLHGKGRKERAIPLWPSTARILRDWLRENTGGIAFPGVRGEPLSRFAVRLLLQKAVAAASAHCLSLKKKRISPHTIRHGTAMALLDAGVDISVIALWLGHESIETTNGYLHTSIALKEKALAKVTPSSSTFKRFKPDDRLLAFLASL</sequence>
<dbReference type="InterPro" id="IPR004107">
    <property type="entry name" value="Integrase_SAM-like_N"/>
</dbReference>
<dbReference type="InterPro" id="IPR010998">
    <property type="entry name" value="Integrase_recombinase_N"/>
</dbReference>
<evidence type="ECO:0000259" key="6">
    <source>
        <dbReference type="PROSITE" id="PS51898"/>
    </source>
</evidence>
<evidence type="ECO:0000313" key="9">
    <source>
        <dbReference type="EMBL" id="SNT13555.1"/>
    </source>
</evidence>
<dbReference type="PROSITE" id="PS51898">
    <property type="entry name" value="TYR_RECOMBINASE"/>
    <property type="match status" value="1"/>
</dbReference>
<feature type="domain" description="Core-binding (CB)" evidence="7">
    <location>
        <begin position="2"/>
        <end position="95"/>
    </location>
</feature>
<dbReference type="PANTHER" id="PTHR30349">
    <property type="entry name" value="PHAGE INTEGRASE-RELATED"/>
    <property type="match status" value="1"/>
</dbReference>
<dbReference type="EMBL" id="FZOU01000004">
    <property type="protein sequence ID" value="SNT13555.1"/>
    <property type="molecule type" value="Genomic_DNA"/>
</dbReference>
<evidence type="ECO:0000259" key="7">
    <source>
        <dbReference type="PROSITE" id="PS51900"/>
    </source>
</evidence>
<evidence type="ECO:0000313" key="10">
    <source>
        <dbReference type="Proteomes" id="UP000198356"/>
    </source>
</evidence>
<dbReference type="SUPFAM" id="SSF56349">
    <property type="entry name" value="DNA breaking-rejoining enzymes"/>
    <property type="match status" value="1"/>
</dbReference>
<keyword evidence="10" id="KW-1185">Reference proteome</keyword>
<evidence type="ECO:0000256" key="3">
    <source>
        <dbReference type="ARBA" id="ARBA00023125"/>
    </source>
</evidence>
<accession>A0A239K0X3</accession>
<dbReference type="GO" id="GO:0007059">
    <property type="term" value="P:chromosome segregation"/>
    <property type="evidence" value="ECO:0007669"/>
    <property type="project" value="UniProtKB-KW"/>
</dbReference>
<keyword evidence="2" id="KW-0229">DNA integration</keyword>
<evidence type="ECO:0000256" key="2">
    <source>
        <dbReference type="ARBA" id="ARBA00022908"/>
    </source>
</evidence>
<keyword evidence="3 5" id="KW-0238">DNA-binding</keyword>
<dbReference type="Gene3D" id="1.10.150.130">
    <property type="match status" value="1"/>
</dbReference>
<feature type="domain" description="Tyr recombinase" evidence="6">
    <location>
        <begin position="119"/>
        <end position="301"/>
    </location>
</feature>
<evidence type="ECO:0000313" key="8">
    <source>
        <dbReference type="EMBL" id="SNT11665.1"/>
    </source>
</evidence>
<organism evidence="8 10">
    <name type="scientific">Granulicella rosea</name>
    <dbReference type="NCBI Taxonomy" id="474952"/>
    <lineage>
        <taxon>Bacteria</taxon>
        <taxon>Pseudomonadati</taxon>
        <taxon>Acidobacteriota</taxon>
        <taxon>Terriglobia</taxon>
        <taxon>Terriglobales</taxon>
        <taxon>Acidobacteriaceae</taxon>
        <taxon>Granulicella</taxon>
    </lineage>
</organism>
<proteinExistence type="predicted"/>
<dbReference type="Pfam" id="PF00589">
    <property type="entry name" value="Phage_integrase"/>
    <property type="match status" value="1"/>
</dbReference>
<dbReference type="InterPro" id="IPR002104">
    <property type="entry name" value="Integrase_catalytic"/>
</dbReference>
<dbReference type="Proteomes" id="UP000198356">
    <property type="component" value="Unassembled WGS sequence"/>
</dbReference>
<keyword evidence="1" id="KW-0159">Chromosome partition</keyword>
<name>A0A239K0X3_9BACT</name>
<gene>
    <name evidence="8" type="ORF">SAMN05421770_104239</name>
    <name evidence="9" type="ORF">SAMN05421770_104324</name>
</gene>
<dbReference type="InterPro" id="IPR013762">
    <property type="entry name" value="Integrase-like_cat_sf"/>
</dbReference>